<evidence type="ECO:0000313" key="1">
    <source>
        <dbReference type="EMBL" id="MBM6806671.1"/>
    </source>
</evidence>
<dbReference type="EMBL" id="JACJKJ010000009">
    <property type="protein sequence ID" value="MBM6806671.1"/>
    <property type="molecule type" value="Genomic_DNA"/>
</dbReference>
<reference evidence="1 2" key="1">
    <citation type="journal article" date="2021" name="Sci. Rep.">
        <title>The distribution of antibiotic resistance genes in chicken gut microbiota commensals.</title>
        <authorList>
            <person name="Juricova H."/>
            <person name="Matiasovicova J."/>
            <person name="Kubasova T."/>
            <person name="Cejkova D."/>
            <person name="Rychlik I."/>
        </authorList>
    </citation>
    <scope>NUCLEOTIDE SEQUENCE [LARGE SCALE GENOMIC DNA]</scope>
    <source>
        <strain evidence="1 2">An768</strain>
    </source>
</reference>
<dbReference type="Proteomes" id="UP000782117">
    <property type="component" value="Unassembled WGS sequence"/>
</dbReference>
<organism evidence="1 2">
    <name type="scientific">Bacteroides caecicola</name>
    <dbReference type="NCBI Taxonomy" id="1462569"/>
    <lineage>
        <taxon>Bacteria</taxon>
        <taxon>Pseudomonadati</taxon>
        <taxon>Bacteroidota</taxon>
        <taxon>Bacteroidia</taxon>
        <taxon>Bacteroidales</taxon>
        <taxon>Bacteroidaceae</taxon>
        <taxon>Bacteroides</taxon>
    </lineage>
</organism>
<keyword evidence="2" id="KW-1185">Reference proteome</keyword>
<evidence type="ECO:0008006" key="3">
    <source>
        <dbReference type="Google" id="ProtNLM"/>
    </source>
</evidence>
<gene>
    <name evidence="1" type="ORF">H6A24_09220</name>
</gene>
<comment type="caution">
    <text evidence="1">The sequence shown here is derived from an EMBL/GenBank/DDBJ whole genome shotgun (WGS) entry which is preliminary data.</text>
</comment>
<accession>A0ABS2F948</accession>
<proteinExistence type="predicted"/>
<dbReference type="RefSeq" id="WP_204500536.1">
    <property type="nucleotide sequence ID" value="NZ_JACJKJ010000009.1"/>
</dbReference>
<evidence type="ECO:0000313" key="2">
    <source>
        <dbReference type="Proteomes" id="UP000782117"/>
    </source>
</evidence>
<name>A0ABS2F948_9BACE</name>
<protein>
    <recommendedName>
        <fullName evidence="3">TIGR02646 family protein</fullName>
    </recommendedName>
</protein>
<sequence>MILITKNKEPKEWTEYRNTPGVDYQAIPELVQSLLKEQGYICAYCMRRIPTKDKIYKKDGVNFVYTNEDHRVEHIKSREKHDDLKLDYTNMVVCCPGHIGAQDHCDRLKGPKDISFSPIDKQFIETIRYSSNGEISSTNDVYNNEMKDVLNLNTELLRRNRFLMLTEVISQINSTCKKGKNWDKRTLELFLKKYSEKHSEKDEEGTKEKYYPYCGIIIWYLQKKLRTLD</sequence>